<dbReference type="GO" id="GO:0051301">
    <property type="term" value="P:cell division"/>
    <property type="evidence" value="ECO:0007669"/>
    <property type="project" value="UniProtKB-KW"/>
</dbReference>
<dbReference type="PROSITE" id="PS50059">
    <property type="entry name" value="FKBP_PPIASE"/>
    <property type="match status" value="1"/>
</dbReference>
<evidence type="ECO:0000256" key="4">
    <source>
        <dbReference type="ARBA" id="ARBA00016902"/>
    </source>
</evidence>
<evidence type="ECO:0000256" key="6">
    <source>
        <dbReference type="ARBA" id="ARBA00023110"/>
    </source>
</evidence>
<evidence type="ECO:0000256" key="10">
    <source>
        <dbReference type="ARBA" id="ARBA00029986"/>
    </source>
</evidence>
<dbReference type="InterPro" id="IPR046357">
    <property type="entry name" value="PPIase_dom_sf"/>
</dbReference>
<comment type="caution">
    <text evidence="16">The sequence shown here is derived from an EMBL/GenBank/DDBJ whole genome shotgun (WGS) entry which is preliminary data.</text>
</comment>
<evidence type="ECO:0000313" key="16">
    <source>
        <dbReference type="EMBL" id="TGO05997.1"/>
    </source>
</evidence>
<evidence type="ECO:0000256" key="2">
    <source>
        <dbReference type="ARBA" id="ARBA00005464"/>
    </source>
</evidence>
<keyword evidence="9 11" id="KW-0131">Cell cycle</keyword>
<dbReference type="GO" id="GO:0003755">
    <property type="term" value="F:peptidyl-prolyl cis-trans isomerase activity"/>
    <property type="evidence" value="ECO:0007669"/>
    <property type="project" value="UniProtKB-UniRule"/>
</dbReference>
<dbReference type="InterPro" id="IPR008881">
    <property type="entry name" value="Trigger_fac_ribosome-bd_bac"/>
</dbReference>
<keyword evidence="11" id="KW-0963">Cytoplasm</keyword>
<dbReference type="GO" id="GO:0005737">
    <property type="term" value="C:cytoplasm"/>
    <property type="evidence" value="ECO:0007669"/>
    <property type="project" value="UniProtKB-SubCell"/>
</dbReference>
<keyword evidence="5 11" id="KW-0132">Cell division</keyword>
<keyword evidence="17" id="KW-1185">Reference proteome</keyword>
<dbReference type="Gene3D" id="1.10.3120.10">
    <property type="entry name" value="Trigger factor, C-terminal domain"/>
    <property type="match status" value="1"/>
</dbReference>
<comment type="catalytic activity">
    <reaction evidence="1 11 12">
        <text>[protein]-peptidylproline (omega=180) = [protein]-peptidylproline (omega=0)</text>
        <dbReference type="Rhea" id="RHEA:16237"/>
        <dbReference type="Rhea" id="RHEA-COMP:10747"/>
        <dbReference type="Rhea" id="RHEA-COMP:10748"/>
        <dbReference type="ChEBI" id="CHEBI:83833"/>
        <dbReference type="ChEBI" id="CHEBI:83834"/>
        <dbReference type="EC" id="5.2.1.8"/>
    </reaction>
</comment>
<dbReference type="GO" id="GO:0015031">
    <property type="term" value="P:protein transport"/>
    <property type="evidence" value="ECO:0007669"/>
    <property type="project" value="UniProtKB-UniRule"/>
</dbReference>
<proteinExistence type="inferred from homology"/>
<dbReference type="InterPro" id="IPR027304">
    <property type="entry name" value="Trigger_fact/SurA_dom_sf"/>
</dbReference>
<dbReference type="Pfam" id="PF05698">
    <property type="entry name" value="Trigger_C"/>
    <property type="match status" value="1"/>
</dbReference>
<dbReference type="GO" id="GO:0043335">
    <property type="term" value="P:protein unfolding"/>
    <property type="evidence" value="ECO:0007669"/>
    <property type="project" value="TreeGrafter"/>
</dbReference>
<accession>A0A4Z1E8Y4</accession>
<feature type="compositionally biased region" description="Acidic residues" evidence="14">
    <location>
        <begin position="412"/>
        <end position="438"/>
    </location>
</feature>
<dbReference type="SUPFAM" id="SSF109998">
    <property type="entry name" value="Triger factor/SurA peptide-binding domain-like"/>
    <property type="match status" value="1"/>
</dbReference>
<evidence type="ECO:0000256" key="13">
    <source>
        <dbReference type="RuleBase" id="RU003914"/>
    </source>
</evidence>
<protein>
    <recommendedName>
        <fullName evidence="4 11">Trigger factor</fullName>
        <shortName evidence="11">TF</shortName>
        <ecNumber evidence="3 11">5.2.1.8</ecNumber>
    </recommendedName>
    <alternativeName>
        <fullName evidence="10 11">PPIase</fullName>
    </alternativeName>
</protein>
<dbReference type="HAMAP" id="MF_00303">
    <property type="entry name" value="Trigger_factor_Tig"/>
    <property type="match status" value="1"/>
</dbReference>
<evidence type="ECO:0000259" key="15">
    <source>
        <dbReference type="PROSITE" id="PS50059"/>
    </source>
</evidence>
<dbReference type="InterPro" id="IPR001179">
    <property type="entry name" value="PPIase_FKBP_dom"/>
</dbReference>
<dbReference type="SUPFAM" id="SSF54534">
    <property type="entry name" value="FKBP-like"/>
    <property type="match status" value="1"/>
</dbReference>
<evidence type="ECO:0000256" key="9">
    <source>
        <dbReference type="ARBA" id="ARBA00023306"/>
    </source>
</evidence>
<dbReference type="Pfam" id="PF00254">
    <property type="entry name" value="FKBP_C"/>
    <property type="match status" value="1"/>
</dbReference>
<evidence type="ECO:0000256" key="12">
    <source>
        <dbReference type="PROSITE-ProRule" id="PRU00277"/>
    </source>
</evidence>
<keyword evidence="8 11" id="KW-0413">Isomerase</keyword>
<dbReference type="InterPro" id="IPR037041">
    <property type="entry name" value="Trigger_fac_C_sf"/>
</dbReference>
<comment type="subcellular location">
    <subcellularLocation>
        <location evidence="11">Cytoplasm</location>
    </subcellularLocation>
    <text evidence="11">About half TF is bound to the ribosome near the polypeptide exit tunnel while the other half is free in the cytoplasm.</text>
</comment>
<evidence type="ECO:0000256" key="3">
    <source>
        <dbReference type="ARBA" id="ARBA00013194"/>
    </source>
</evidence>
<evidence type="ECO:0000313" key="17">
    <source>
        <dbReference type="Proteomes" id="UP000297318"/>
    </source>
</evidence>
<comment type="similarity">
    <text evidence="2 11 13">Belongs to the FKBP-type PPIase family. Tig subfamily.</text>
</comment>
<evidence type="ECO:0000256" key="8">
    <source>
        <dbReference type="ARBA" id="ARBA00023235"/>
    </source>
</evidence>
<dbReference type="Gene3D" id="3.30.70.1050">
    <property type="entry name" value="Trigger factor ribosome-binding domain"/>
    <property type="match status" value="1"/>
</dbReference>
<reference evidence="16 17" key="1">
    <citation type="submission" date="2018-11" db="EMBL/GenBank/DDBJ databases">
        <title>Complete genome sequencing of the Actinobacteria Serinibacter sp. K3-2.</title>
        <authorList>
            <person name="Rakitin A.L."/>
            <person name="Beletsky A.V."/>
            <person name="Mardanov A.V."/>
            <person name="Ravin N.V."/>
            <person name="Gromova A.S."/>
            <person name="Filippova S.N."/>
            <person name="Gal'Chenko V.F."/>
        </authorList>
    </citation>
    <scope>NUCLEOTIDE SEQUENCE [LARGE SCALE GENOMIC DNA]</scope>
    <source>
        <strain evidence="16 17">K3-2</strain>
    </source>
</reference>
<dbReference type="GO" id="GO:0051083">
    <property type="term" value="P:'de novo' cotranslational protein folding"/>
    <property type="evidence" value="ECO:0007669"/>
    <property type="project" value="TreeGrafter"/>
</dbReference>
<dbReference type="PANTHER" id="PTHR30560">
    <property type="entry name" value="TRIGGER FACTOR CHAPERONE AND PEPTIDYL-PROLYL CIS/TRANS ISOMERASE"/>
    <property type="match status" value="1"/>
</dbReference>
<dbReference type="InterPro" id="IPR008880">
    <property type="entry name" value="Trigger_fac_C"/>
</dbReference>
<sequence length="527" mass="56177">MKLTVEVTLDELAPSIEHAYQHIAKDVSIPGFRKGKVPARILEQRIGFGPIIEHAVNDALPGFYRDAVTEAGVSPLGQPDVEVTTVPTSAKEGAFAFTAEVDVRPEIALPELSSLTVEVDSLEVADDEIDERIEVMRQRFGTLAGVERAAKEGDFVVLDLNATIEGEEVDTVSGVSYQIGSGNMLEGLDEAVTGLSADESVTFTAPLAGGERVGEQAEVNVTITAVKEQELPELDDDFAQLASEFDTLAELTDDVRTQAAAGKVDGQAVQARDKLLDALLAAVDFPVPAGVVEAEVHRHLEGEGRLEDETHREEVREEATESLRRQLLLDVLAEQLKVKVSQEELIDFLVRTAQQYRVDPNEFVQNADKTGQIPVFVGELARNKSLALALRQVAVVDGDGSAVDLTPFIGSDELDAGDAGADDASDSEIVEVETEEAPAAETAAEAPAAEEKPKRVRKAPAKTAAATDSDESGEAAAEEKPKRARKAPAKKAAADEAATDAPADEAAAEEKPKRARKAPAKKDAEQA</sequence>
<dbReference type="NCBIfam" id="TIGR00115">
    <property type="entry name" value="tig"/>
    <property type="match status" value="1"/>
</dbReference>
<evidence type="ECO:0000256" key="1">
    <source>
        <dbReference type="ARBA" id="ARBA00000971"/>
    </source>
</evidence>
<comment type="domain">
    <text evidence="11">Consists of 3 domains; the N-terminus binds the ribosome, the middle domain has PPIase activity, while the C-terminus has intrinsic chaperone activity on its own.</text>
</comment>
<dbReference type="AlphaFoldDB" id="A0A4Z1E8Y4"/>
<dbReference type="Gene3D" id="3.10.50.40">
    <property type="match status" value="1"/>
</dbReference>
<gene>
    <name evidence="11" type="primary">tig</name>
    <name evidence="16" type="ORF">SERN_0189</name>
</gene>
<dbReference type="GO" id="GO:0043022">
    <property type="term" value="F:ribosome binding"/>
    <property type="evidence" value="ECO:0007669"/>
    <property type="project" value="TreeGrafter"/>
</dbReference>
<evidence type="ECO:0000256" key="5">
    <source>
        <dbReference type="ARBA" id="ARBA00022618"/>
    </source>
</evidence>
<dbReference type="EMBL" id="RHPJ01000001">
    <property type="protein sequence ID" value="TGO05997.1"/>
    <property type="molecule type" value="Genomic_DNA"/>
</dbReference>
<dbReference type="Pfam" id="PF05697">
    <property type="entry name" value="Trigger_N"/>
    <property type="match status" value="1"/>
</dbReference>
<feature type="region of interest" description="Disordered" evidence="14">
    <location>
        <begin position="411"/>
        <end position="527"/>
    </location>
</feature>
<dbReference type="SUPFAM" id="SSF102735">
    <property type="entry name" value="Trigger factor ribosome-binding domain"/>
    <property type="match status" value="1"/>
</dbReference>
<keyword evidence="6 11" id="KW-0697">Rotamase</keyword>
<evidence type="ECO:0000256" key="11">
    <source>
        <dbReference type="HAMAP-Rule" id="MF_00303"/>
    </source>
</evidence>
<dbReference type="InterPro" id="IPR036611">
    <property type="entry name" value="Trigger_fac_ribosome-bd_sf"/>
</dbReference>
<feature type="domain" description="PPIase FKBP-type" evidence="15">
    <location>
        <begin position="153"/>
        <end position="206"/>
    </location>
</feature>
<comment type="function">
    <text evidence="11">Involved in protein export. Acts as a chaperone by maintaining the newly synthesized protein in an open conformation. Functions as a peptidyl-prolyl cis-trans isomerase.</text>
</comment>
<name>A0A4Z1E8Y4_9MICO</name>
<dbReference type="PANTHER" id="PTHR30560:SF3">
    <property type="entry name" value="TRIGGER FACTOR-LIKE PROTEIN TIG, CHLOROPLASTIC"/>
    <property type="match status" value="1"/>
</dbReference>
<dbReference type="InterPro" id="IPR005215">
    <property type="entry name" value="Trig_fac"/>
</dbReference>
<organism evidence="16 17">
    <name type="scientific">Serinibacter arcticus</name>
    <dbReference type="NCBI Taxonomy" id="1655435"/>
    <lineage>
        <taxon>Bacteria</taxon>
        <taxon>Bacillati</taxon>
        <taxon>Actinomycetota</taxon>
        <taxon>Actinomycetes</taxon>
        <taxon>Micrococcales</taxon>
        <taxon>Beutenbergiaceae</taxon>
        <taxon>Serinibacter</taxon>
    </lineage>
</organism>
<keyword evidence="7 11" id="KW-0143">Chaperone</keyword>
<evidence type="ECO:0000256" key="14">
    <source>
        <dbReference type="SAM" id="MobiDB-lite"/>
    </source>
</evidence>
<dbReference type="Proteomes" id="UP000297318">
    <property type="component" value="Unassembled WGS sequence"/>
</dbReference>
<dbReference type="GO" id="GO:0044183">
    <property type="term" value="F:protein folding chaperone"/>
    <property type="evidence" value="ECO:0007669"/>
    <property type="project" value="TreeGrafter"/>
</dbReference>
<dbReference type="EC" id="5.2.1.8" evidence="3 11"/>
<evidence type="ECO:0000256" key="7">
    <source>
        <dbReference type="ARBA" id="ARBA00023186"/>
    </source>
</evidence>